<dbReference type="EMBL" id="CP003642">
    <property type="protein sequence ID" value="AFZ23739.1"/>
    <property type="molecule type" value="Genomic_DNA"/>
</dbReference>
<dbReference type="PATRIC" id="fig|56107.3.peg.1643"/>
<name>K9WV95_9NOST</name>
<keyword evidence="2" id="KW-1185">Reference proteome</keyword>
<proteinExistence type="predicted"/>
<gene>
    <name evidence="1" type="ORF">Cylst_1455</name>
</gene>
<evidence type="ECO:0008006" key="3">
    <source>
        <dbReference type="Google" id="ProtNLM"/>
    </source>
</evidence>
<organism evidence="1 2">
    <name type="scientific">Cylindrospermum stagnale PCC 7417</name>
    <dbReference type="NCBI Taxonomy" id="56107"/>
    <lineage>
        <taxon>Bacteria</taxon>
        <taxon>Bacillati</taxon>
        <taxon>Cyanobacteriota</taxon>
        <taxon>Cyanophyceae</taxon>
        <taxon>Nostocales</taxon>
        <taxon>Nostocaceae</taxon>
        <taxon>Cylindrospermum</taxon>
    </lineage>
</organism>
<dbReference type="RefSeq" id="WP_015206995.1">
    <property type="nucleotide sequence ID" value="NC_019757.1"/>
</dbReference>
<evidence type="ECO:0000313" key="1">
    <source>
        <dbReference type="EMBL" id="AFZ23739.1"/>
    </source>
</evidence>
<dbReference type="PROSITE" id="PS51257">
    <property type="entry name" value="PROKAR_LIPOPROTEIN"/>
    <property type="match status" value="1"/>
</dbReference>
<dbReference type="KEGG" id="csg:Cylst_1455"/>
<dbReference type="OrthoDB" id="513171at2"/>
<accession>K9WV95</accession>
<sequence>MKTKMISMIVLTLTGLSLILSGCSNPKDANEGNFKQAINTILAKQKVGCFLVFLFPFPVTVDKRTANSIKPLDSLVKVGLLSSKEITPGSPSIEYSLTPEGQKFYNQPSGRFCIGEAEVDKIINFTPPQSYPGAPQMSSVKYTYKFKTIGKWVEDPEVQATISELNKILETKDNPPEQEITLFLTNNGWVDKL</sequence>
<protein>
    <recommendedName>
        <fullName evidence="3">Lipoprotein</fullName>
    </recommendedName>
</protein>
<evidence type="ECO:0000313" key="2">
    <source>
        <dbReference type="Proteomes" id="UP000010475"/>
    </source>
</evidence>
<dbReference type="STRING" id="56107.Cylst_1455"/>
<reference evidence="1 2" key="1">
    <citation type="submission" date="2012-06" db="EMBL/GenBank/DDBJ databases">
        <title>Finished chromosome of genome of Cylindrospermum stagnale PCC 7417.</title>
        <authorList>
            <consortium name="US DOE Joint Genome Institute"/>
            <person name="Gugger M."/>
            <person name="Coursin T."/>
            <person name="Rippka R."/>
            <person name="Tandeau De Marsac N."/>
            <person name="Huntemann M."/>
            <person name="Wei C.-L."/>
            <person name="Han J."/>
            <person name="Detter J.C."/>
            <person name="Han C."/>
            <person name="Tapia R."/>
            <person name="Chen A."/>
            <person name="Kyrpides N."/>
            <person name="Mavromatis K."/>
            <person name="Markowitz V."/>
            <person name="Szeto E."/>
            <person name="Ivanova N."/>
            <person name="Pagani I."/>
            <person name="Pati A."/>
            <person name="Goodwin L."/>
            <person name="Nordberg H.P."/>
            <person name="Cantor M.N."/>
            <person name="Hua S.X."/>
            <person name="Woyke T."/>
            <person name="Kerfeld C.A."/>
        </authorList>
    </citation>
    <scope>NUCLEOTIDE SEQUENCE [LARGE SCALE GENOMIC DNA]</scope>
    <source>
        <strain evidence="1 2">PCC 7417</strain>
    </source>
</reference>
<dbReference type="HOGENOM" id="CLU_1209357_0_0_3"/>
<dbReference type="eggNOG" id="ENOG50332VP">
    <property type="taxonomic scope" value="Bacteria"/>
</dbReference>
<dbReference type="Proteomes" id="UP000010475">
    <property type="component" value="Chromosome"/>
</dbReference>
<dbReference type="AlphaFoldDB" id="K9WV95"/>